<organism evidence="1 2">
    <name type="scientific">Macroventuria anomochaeta</name>
    <dbReference type="NCBI Taxonomy" id="301207"/>
    <lineage>
        <taxon>Eukaryota</taxon>
        <taxon>Fungi</taxon>
        <taxon>Dikarya</taxon>
        <taxon>Ascomycota</taxon>
        <taxon>Pezizomycotina</taxon>
        <taxon>Dothideomycetes</taxon>
        <taxon>Pleosporomycetidae</taxon>
        <taxon>Pleosporales</taxon>
        <taxon>Pleosporineae</taxon>
        <taxon>Didymellaceae</taxon>
        <taxon>Macroventuria</taxon>
    </lineage>
</organism>
<protein>
    <submittedName>
        <fullName evidence="1">Uncharacterized protein</fullName>
    </submittedName>
</protein>
<gene>
    <name evidence="1" type="ORF">BU25DRAFT_405332</name>
</gene>
<dbReference type="Proteomes" id="UP000799754">
    <property type="component" value="Unassembled WGS sequence"/>
</dbReference>
<evidence type="ECO:0000313" key="1">
    <source>
        <dbReference type="EMBL" id="KAF2633441.1"/>
    </source>
</evidence>
<evidence type="ECO:0000313" key="2">
    <source>
        <dbReference type="Proteomes" id="UP000799754"/>
    </source>
</evidence>
<sequence>MLLETLRVNVIFDIRTTTSPIFDPLHLFTSTHIHKMFGAPPQPSKQELERAEAQTMTDIKWTAASAVVLYLSPFLVDYVYKLI</sequence>
<keyword evidence="2" id="KW-1185">Reference proteome</keyword>
<name>A0ACB6SGI5_9PLEO</name>
<dbReference type="EMBL" id="MU006701">
    <property type="protein sequence ID" value="KAF2633441.1"/>
    <property type="molecule type" value="Genomic_DNA"/>
</dbReference>
<accession>A0ACB6SGI5</accession>
<proteinExistence type="predicted"/>
<reference evidence="1" key="1">
    <citation type="journal article" date="2020" name="Stud. Mycol.">
        <title>101 Dothideomycetes genomes: a test case for predicting lifestyles and emergence of pathogens.</title>
        <authorList>
            <person name="Haridas S."/>
            <person name="Albert R."/>
            <person name="Binder M."/>
            <person name="Bloem J."/>
            <person name="Labutti K."/>
            <person name="Salamov A."/>
            <person name="Andreopoulos B."/>
            <person name="Baker S."/>
            <person name="Barry K."/>
            <person name="Bills G."/>
            <person name="Bluhm B."/>
            <person name="Cannon C."/>
            <person name="Castanera R."/>
            <person name="Culley D."/>
            <person name="Daum C."/>
            <person name="Ezra D."/>
            <person name="Gonzalez J."/>
            <person name="Henrissat B."/>
            <person name="Kuo A."/>
            <person name="Liang C."/>
            <person name="Lipzen A."/>
            <person name="Lutzoni F."/>
            <person name="Magnuson J."/>
            <person name="Mondo S."/>
            <person name="Nolan M."/>
            <person name="Ohm R."/>
            <person name="Pangilinan J."/>
            <person name="Park H.-J."/>
            <person name="Ramirez L."/>
            <person name="Alfaro M."/>
            <person name="Sun H."/>
            <person name="Tritt A."/>
            <person name="Yoshinaga Y."/>
            <person name="Zwiers L.-H."/>
            <person name="Turgeon B."/>
            <person name="Goodwin S."/>
            <person name="Spatafora J."/>
            <person name="Crous P."/>
            <person name="Grigoriev I."/>
        </authorList>
    </citation>
    <scope>NUCLEOTIDE SEQUENCE</scope>
    <source>
        <strain evidence="1">CBS 525.71</strain>
    </source>
</reference>
<comment type="caution">
    <text evidence="1">The sequence shown here is derived from an EMBL/GenBank/DDBJ whole genome shotgun (WGS) entry which is preliminary data.</text>
</comment>